<dbReference type="SUPFAM" id="SSF53098">
    <property type="entry name" value="Ribonuclease H-like"/>
    <property type="match status" value="1"/>
</dbReference>
<organism evidence="1 2">
    <name type="scientific">Natrinema hispanicum</name>
    <dbReference type="NCBI Taxonomy" id="392421"/>
    <lineage>
        <taxon>Archaea</taxon>
        <taxon>Methanobacteriati</taxon>
        <taxon>Methanobacteriota</taxon>
        <taxon>Stenosarchaea group</taxon>
        <taxon>Halobacteria</taxon>
        <taxon>Halobacteriales</taxon>
        <taxon>Natrialbaceae</taxon>
        <taxon>Natrinema</taxon>
    </lineage>
</organism>
<dbReference type="Proteomes" id="UP000324021">
    <property type="component" value="Unassembled WGS sequence"/>
</dbReference>
<dbReference type="NCBIfam" id="NF033587">
    <property type="entry name" value="transpos_IS6"/>
    <property type="match status" value="1"/>
</dbReference>
<dbReference type="AlphaFoldDB" id="A0A1G6TJ03"/>
<protein>
    <submittedName>
        <fullName evidence="1">Putative transposase</fullName>
    </submittedName>
</protein>
<dbReference type="RefSeq" id="WP_223174732.1">
    <property type="nucleotide sequence ID" value="NZ_FMZP01000017.1"/>
</dbReference>
<dbReference type="PANTHER" id="PTHR39967">
    <property type="match status" value="1"/>
</dbReference>
<accession>A0A1G6TJ03</accession>
<name>A0A1G6TJ03_9EURY</name>
<dbReference type="InterPro" id="IPR012337">
    <property type="entry name" value="RNaseH-like_sf"/>
</dbReference>
<evidence type="ECO:0000313" key="1">
    <source>
        <dbReference type="EMBL" id="SDD28834.1"/>
    </source>
</evidence>
<dbReference type="EMBL" id="FMZP01000017">
    <property type="protein sequence ID" value="SDD28834.1"/>
    <property type="molecule type" value="Genomic_DNA"/>
</dbReference>
<dbReference type="InterPro" id="IPR047930">
    <property type="entry name" value="Transpos_IS6"/>
</dbReference>
<sequence>MLFEELQVDVTGSSDVEFLDSDRTRTPAWLIRLACAAHAGAASLAECRDLCEWFGVERRRATIQHWYQAYADYYEQDFTAQPDRVAVDEKQIQLGNEEKAWLYASINVDSKVVLHARLSKHRGRNPAEQFLEELKEKHRVADAEFLVDGMGYLTALARTNLSGDLNYTDRNIVEKLFQTYTMRIERFHETWNGSQASAERWLTAYTAYYNHHRSHQALDNQPPVEALTQKGSI</sequence>
<evidence type="ECO:0000313" key="2">
    <source>
        <dbReference type="Proteomes" id="UP000324021"/>
    </source>
</evidence>
<gene>
    <name evidence="1" type="ORF">SAMN05192552_101767</name>
</gene>
<proteinExistence type="predicted"/>
<reference evidence="1 2" key="1">
    <citation type="submission" date="2016-10" db="EMBL/GenBank/DDBJ databases">
        <authorList>
            <person name="Varghese N."/>
            <person name="Submissions S."/>
        </authorList>
    </citation>
    <scope>NUCLEOTIDE SEQUENCE [LARGE SCALE GENOMIC DNA]</scope>
    <source>
        <strain evidence="1 2">CDM_1</strain>
    </source>
</reference>
<dbReference type="PANTHER" id="PTHR39967:SF1">
    <property type="entry name" value="ISH14-TYPE TRANSPOSASE HSIRS44"/>
    <property type="match status" value="1"/>
</dbReference>